<evidence type="ECO:0000256" key="1">
    <source>
        <dbReference type="ARBA" id="ARBA00006484"/>
    </source>
</evidence>
<dbReference type="SUPFAM" id="SSF51735">
    <property type="entry name" value="NAD(P)-binding Rossmann-fold domains"/>
    <property type="match status" value="1"/>
</dbReference>
<dbReference type="Proteomes" id="UP000582659">
    <property type="component" value="Unassembled WGS sequence"/>
</dbReference>
<evidence type="ECO:0000313" key="6">
    <source>
        <dbReference type="Proteomes" id="UP000659654"/>
    </source>
</evidence>
<organism evidence="5 7">
    <name type="scientific">Bursaphelenchus xylophilus</name>
    <name type="common">Pinewood nematode worm</name>
    <name type="synonym">Aphelenchoides xylophilus</name>
    <dbReference type="NCBI Taxonomy" id="6326"/>
    <lineage>
        <taxon>Eukaryota</taxon>
        <taxon>Metazoa</taxon>
        <taxon>Ecdysozoa</taxon>
        <taxon>Nematoda</taxon>
        <taxon>Chromadorea</taxon>
        <taxon>Rhabditida</taxon>
        <taxon>Tylenchina</taxon>
        <taxon>Tylenchomorpha</taxon>
        <taxon>Aphelenchoidea</taxon>
        <taxon>Aphelenchoididae</taxon>
        <taxon>Bursaphelenchus</taxon>
    </lineage>
</organism>
<dbReference type="WBParaSite" id="BXY_1586800.1">
    <property type="protein sequence ID" value="BXY_1586800.1"/>
    <property type="gene ID" value="BXY_1586800"/>
</dbReference>
<reference evidence="7" key="1">
    <citation type="submission" date="2016-11" db="UniProtKB">
        <authorList>
            <consortium name="WormBaseParasite"/>
        </authorList>
    </citation>
    <scope>IDENTIFICATION</scope>
</reference>
<dbReference type="Pfam" id="PF00106">
    <property type="entry name" value="adh_short"/>
    <property type="match status" value="1"/>
</dbReference>
<accession>A0A1I7SS51</accession>
<dbReference type="PANTHER" id="PTHR24320">
    <property type="entry name" value="RETINOL DEHYDROGENASE"/>
    <property type="match status" value="1"/>
</dbReference>
<dbReference type="GO" id="GO:0016491">
    <property type="term" value="F:oxidoreductase activity"/>
    <property type="evidence" value="ECO:0007669"/>
    <property type="project" value="UniProtKB-KW"/>
</dbReference>
<dbReference type="SMR" id="A0A1I7SS51"/>
<dbReference type="PRINTS" id="PR00081">
    <property type="entry name" value="GDHRDH"/>
</dbReference>
<dbReference type="Gene3D" id="3.40.50.720">
    <property type="entry name" value="NAD(P)-binding Rossmann-like Domain"/>
    <property type="match status" value="1"/>
</dbReference>
<dbReference type="Proteomes" id="UP000095284">
    <property type="component" value="Unplaced"/>
</dbReference>
<dbReference type="PANTHER" id="PTHR24320:SF282">
    <property type="entry name" value="WW DOMAIN-CONTAINING OXIDOREDUCTASE"/>
    <property type="match status" value="1"/>
</dbReference>
<sequence length="328" mass="36461">MVCKREVHADGRERRFGSKATADEVLKGLDLSDKTIVITGTTSGIGTETARSLATHGAHLVMVNRNRDAAEKLREQIYAQTNHRKIDLITCDLMSLKSVKEAADEIIEKGWPINVLILNAGVASPPVALSKDGFNSTFAVNHLAHFYFALLLKDRLISSAPSRIVVLASDLHRYTRIDSKLPLEKKLELLNPTPDTDMFSMTLYSRSKLSNVLFAFKLHREINKFGVNVNAVHPGAMIDTGLQRNGGILLTAFKKLITNRFTKTIQQGASTSVYVAVHPDLDKVSGHYFEGCWDDLSYLAKDLALDEQLQDALWERSVEMIKQTGLNI</sequence>
<evidence type="ECO:0000256" key="3">
    <source>
        <dbReference type="ARBA" id="ARBA00023002"/>
    </source>
</evidence>
<comment type="similarity">
    <text evidence="1">Belongs to the short-chain dehydrogenases/reductases (SDR) family.</text>
</comment>
<dbReference type="Proteomes" id="UP000659654">
    <property type="component" value="Unassembled WGS sequence"/>
</dbReference>
<evidence type="ECO:0000313" key="5">
    <source>
        <dbReference type="Proteomes" id="UP000095284"/>
    </source>
</evidence>
<keyword evidence="3" id="KW-0560">Oxidoreductase</keyword>
<keyword evidence="2" id="KW-0521">NADP</keyword>
<reference evidence="4" key="2">
    <citation type="submission" date="2020-09" db="EMBL/GenBank/DDBJ databases">
        <authorList>
            <person name="Kikuchi T."/>
        </authorList>
    </citation>
    <scope>NUCLEOTIDE SEQUENCE</scope>
    <source>
        <strain evidence="4">Ka4C1</strain>
    </source>
</reference>
<evidence type="ECO:0000313" key="7">
    <source>
        <dbReference type="WBParaSite" id="BXY_1586800.1"/>
    </source>
</evidence>
<protein>
    <submittedName>
        <fullName evidence="4">(pine wood nematode) hypothetical protein</fullName>
    </submittedName>
</protein>
<dbReference type="EMBL" id="CAJFDI010000003">
    <property type="protein sequence ID" value="CAD5219975.1"/>
    <property type="molecule type" value="Genomic_DNA"/>
</dbReference>
<dbReference type="OrthoDB" id="9989144at2759"/>
<name>A0A1I7SS51_BURXY</name>
<evidence type="ECO:0000313" key="4">
    <source>
        <dbReference type="EMBL" id="CAD5219975.1"/>
    </source>
</evidence>
<dbReference type="InterPro" id="IPR002347">
    <property type="entry name" value="SDR_fam"/>
</dbReference>
<dbReference type="AlphaFoldDB" id="A0A1I7SS51"/>
<dbReference type="InterPro" id="IPR036291">
    <property type="entry name" value="NAD(P)-bd_dom_sf"/>
</dbReference>
<dbReference type="CDD" id="cd05327">
    <property type="entry name" value="retinol-DH_like_SDR_c_like"/>
    <property type="match status" value="1"/>
</dbReference>
<dbReference type="eggNOG" id="KOG1208">
    <property type="taxonomic scope" value="Eukaryota"/>
</dbReference>
<proteinExistence type="inferred from homology"/>
<gene>
    <name evidence="4" type="ORF">BXYJ_LOCUS5947</name>
</gene>
<keyword evidence="6" id="KW-1185">Reference proteome</keyword>
<evidence type="ECO:0000256" key="2">
    <source>
        <dbReference type="ARBA" id="ARBA00022857"/>
    </source>
</evidence>
<dbReference type="EMBL" id="CAJFCV020000003">
    <property type="protein sequence ID" value="CAG9105662.1"/>
    <property type="molecule type" value="Genomic_DNA"/>
</dbReference>